<keyword evidence="17" id="KW-1185">Reference proteome</keyword>
<evidence type="ECO:0000259" key="15">
    <source>
        <dbReference type="PROSITE" id="PS50109"/>
    </source>
</evidence>
<keyword evidence="6" id="KW-0808">Transferase</keyword>
<dbReference type="Gene3D" id="3.30.565.10">
    <property type="entry name" value="Histidine kinase-like ATPase, C-terminal domain"/>
    <property type="match status" value="1"/>
</dbReference>
<dbReference type="SMART" id="SM00387">
    <property type="entry name" value="HATPase_c"/>
    <property type="match status" value="1"/>
</dbReference>
<dbReference type="PANTHER" id="PTHR43065">
    <property type="entry name" value="SENSOR HISTIDINE KINASE"/>
    <property type="match status" value="1"/>
</dbReference>
<dbReference type="Pfam" id="PF07694">
    <property type="entry name" value="5TM-5TMR_LYT"/>
    <property type="match status" value="1"/>
</dbReference>
<dbReference type="Pfam" id="PF00512">
    <property type="entry name" value="HisKA"/>
    <property type="match status" value="1"/>
</dbReference>
<feature type="transmembrane region" description="Helical" evidence="14">
    <location>
        <begin position="30"/>
        <end position="51"/>
    </location>
</feature>
<dbReference type="Proteomes" id="UP000248646">
    <property type="component" value="Unassembled WGS sequence"/>
</dbReference>
<organism evidence="16 17">
    <name type="scientific">Psychrobacillus insolitus</name>
    <dbReference type="NCBI Taxonomy" id="1461"/>
    <lineage>
        <taxon>Bacteria</taxon>
        <taxon>Bacillati</taxon>
        <taxon>Bacillota</taxon>
        <taxon>Bacilli</taxon>
        <taxon>Bacillales</taxon>
        <taxon>Bacillaceae</taxon>
        <taxon>Psychrobacillus</taxon>
    </lineage>
</organism>
<evidence type="ECO:0000256" key="10">
    <source>
        <dbReference type="ARBA" id="ARBA00022840"/>
    </source>
</evidence>
<name>A0A2W7MK01_9BACI</name>
<keyword evidence="9 16" id="KW-0418">Kinase</keyword>
<dbReference type="PANTHER" id="PTHR43065:SF46">
    <property type="entry name" value="C4-DICARBOXYLATE TRANSPORT SENSOR PROTEIN DCTB"/>
    <property type="match status" value="1"/>
</dbReference>
<reference evidence="16 17" key="1">
    <citation type="submission" date="2018-06" db="EMBL/GenBank/DDBJ databases">
        <title>Genomic Encyclopedia of Type Strains, Phase IV (KMG-IV): sequencing the most valuable type-strain genomes for metagenomic binning, comparative biology and taxonomic classification.</title>
        <authorList>
            <person name="Goeker M."/>
        </authorList>
    </citation>
    <scope>NUCLEOTIDE SEQUENCE [LARGE SCALE GENOMIC DNA]</scope>
    <source>
        <strain evidence="16 17">DSM 5</strain>
    </source>
</reference>
<dbReference type="CDD" id="cd00075">
    <property type="entry name" value="HATPase"/>
    <property type="match status" value="1"/>
</dbReference>
<dbReference type="InterPro" id="IPR011620">
    <property type="entry name" value="Sig_transdc_His_kinase_LytS_TM"/>
</dbReference>
<dbReference type="GO" id="GO:0071555">
    <property type="term" value="P:cell wall organization"/>
    <property type="evidence" value="ECO:0007669"/>
    <property type="project" value="InterPro"/>
</dbReference>
<dbReference type="AlphaFoldDB" id="A0A2W7MK01"/>
<dbReference type="Pfam" id="PF02518">
    <property type="entry name" value="HATPase_c"/>
    <property type="match status" value="1"/>
</dbReference>
<keyword evidence="10" id="KW-0067">ATP-binding</keyword>
<keyword evidence="12" id="KW-0902">Two-component regulatory system</keyword>
<evidence type="ECO:0000256" key="1">
    <source>
        <dbReference type="ARBA" id="ARBA00000085"/>
    </source>
</evidence>
<feature type="transmembrane region" description="Helical" evidence="14">
    <location>
        <begin position="160"/>
        <end position="178"/>
    </location>
</feature>
<comment type="catalytic activity">
    <reaction evidence="1">
        <text>ATP + protein L-histidine = ADP + protein N-phospho-L-histidine.</text>
        <dbReference type="EC" id="2.7.13.3"/>
    </reaction>
</comment>
<feature type="transmembrane region" description="Helical" evidence="14">
    <location>
        <begin position="63"/>
        <end position="85"/>
    </location>
</feature>
<dbReference type="OrthoDB" id="9815750at2"/>
<dbReference type="SUPFAM" id="SSF47384">
    <property type="entry name" value="Homodimeric domain of signal transducing histidine kinase"/>
    <property type="match status" value="1"/>
</dbReference>
<feature type="transmembrane region" description="Helical" evidence="14">
    <location>
        <begin position="97"/>
        <end position="115"/>
    </location>
</feature>
<feature type="domain" description="Histidine kinase" evidence="15">
    <location>
        <begin position="206"/>
        <end position="411"/>
    </location>
</feature>
<dbReference type="EC" id="2.7.13.3" evidence="3"/>
<dbReference type="SUPFAM" id="SSF55874">
    <property type="entry name" value="ATPase domain of HSP90 chaperone/DNA topoisomerase II/histidine kinase"/>
    <property type="match status" value="1"/>
</dbReference>
<feature type="transmembrane region" description="Helical" evidence="14">
    <location>
        <begin position="5"/>
        <end position="24"/>
    </location>
</feature>
<dbReference type="CDD" id="cd00082">
    <property type="entry name" value="HisKA"/>
    <property type="match status" value="1"/>
</dbReference>
<evidence type="ECO:0000313" key="16">
    <source>
        <dbReference type="EMBL" id="PZX07315.1"/>
    </source>
</evidence>
<protein>
    <recommendedName>
        <fullName evidence="3">histidine kinase</fullName>
        <ecNumber evidence="3">2.7.13.3</ecNumber>
    </recommendedName>
</protein>
<keyword evidence="5" id="KW-0597">Phosphoprotein</keyword>
<evidence type="ECO:0000256" key="4">
    <source>
        <dbReference type="ARBA" id="ARBA00022475"/>
    </source>
</evidence>
<evidence type="ECO:0000256" key="8">
    <source>
        <dbReference type="ARBA" id="ARBA00022741"/>
    </source>
</evidence>
<dbReference type="SMART" id="SM00388">
    <property type="entry name" value="HisKA"/>
    <property type="match status" value="1"/>
</dbReference>
<dbReference type="InterPro" id="IPR004358">
    <property type="entry name" value="Sig_transdc_His_kin-like_C"/>
</dbReference>
<keyword evidence="7 14" id="KW-0812">Transmembrane</keyword>
<evidence type="ECO:0000256" key="7">
    <source>
        <dbReference type="ARBA" id="ARBA00022692"/>
    </source>
</evidence>
<keyword evidence="11 14" id="KW-1133">Transmembrane helix</keyword>
<evidence type="ECO:0000256" key="13">
    <source>
        <dbReference type="ARBA" id="ARBA00023136"/>
    </source>
</evidence>
<evidence type="ECO:0000256" key="5">
    <source>
        <dbReference type="ARBA" id="ARBA00022553"/>
    </source>
</evidence>
<evidence type="ECO:0000256" key="6">
    <source>
        <dbReference type="ARBA" id="ARBA00022679"/>
    </source>
</evidence>
<dbReference type="GO" id="GO:0005524">
    <property type="term" value="F:ATP binding"/>
    <property type="evidence" value="ECO:0007669"/>
    <property type="project" value="UniProtKB-KW"/>
</dbReference>
<evidence type="ECO:0000256" key="9">
    <source>
        <dbReference type="ARBA" id="ARBA00022777"/>
    </source>
</evidence>
<dbReference type="InterPro" id="IPR003594">
    <property type="entry name" value="HATPase_dom"/>
</dbReference>
<dbReference type="PROSITE" id="PS50109">
    <property type="entry name" value="HIS_KIN"/>
    <property type="match status" value="1"/>
</dbReference>
<evidence type="ECO:0000256" key="2">
    <source>
        <dbReference type="ARBA" id="ARBA00004651"/>
    </source>
</evidence>
<dbReference type="InterPro" id="IPR036097">
    <property type="entry name" value="HisK_dim/P_sf"/>
</dbReference>
<comment type="subcellular location">
    <subcellularLocation>
        <location evidence="2">Cell membrane</location>
        <topology evidence="2">Multi-pass membrane protein</topology>
    </subcellularLocation>
</comment>
<comment type="caution">
    <text evidence="16">The sequence shown here is derived from an EMBL/GenBank/DDBJ whole genome shotgun (WGS) entry which is preliminary data.</text>
</comment>
<proteinExistence type="predicted"/>
<dbReference type="InterPro" id="IPR005467">
    <property type="entry name" value="His_kinase_dom"/>
</dbReference>
<sequence length="411" mass="47253">MLESLLINILFLIFPIVLFVIFFSDYNKKSHLFLIYISICISMVLCMIYPIKLEVGFIVDLRYVPFIIAALYGGYKGVFPLYVLLNIYRLIIGGEGLIQSFIWSTSFLIVLPMLSTKFLSYNKFNRIIFGTVISLMNVIVYLIALRSYFEVLNKEYWTVAFYYLSTSGLTMAITLTMIEKINSNIKKRELYFHTEKLHVMSELSASVSHEIRNPLTVTKGFLQLLSVSKTITQKDQVYIDYSLKELVRAETILNDYLAFAKPQSIHMVYADLKEDMEYVKNILTPFARFNNVDITYQFSNSLKRKYDQNQMKQCLINLLKNAIESMKEEGGILSIHVFEQGQNMVIRVEDEGIGMTKQEILQLGKPFYSTKTEGTGLGMMMVYGTISKLKGEVEVQSKKSKGTIFTITIPT</sequence>
<gene>
    <name evidence="16" type="ORF">C7437_101428</name>
</gene>
<dbReference type="PRINTS" id="PR00344">
    <property type="entry name" value="BCTRLSENSOR"/>
</dbReference>
<dbReference type="EMBL" id="QKZI01000001">
    <property type="protein sequence ID" value="PZX07315.1"/>
    <property type="molecule type" value="Genomic_DNA"/>
</dbReference>
<dbReference type="InterPro" id="IPR036890">
    <property type="entry name" value="HATPase_C_sf"/>
</dbReference>
<dbReference type="Gene3D" id="1.10.287.130">
    <property type="match status" value="1"/>
</dbReference>
<dbReference type="GO" id="GO:0005886">
    <property type="term" value="C:plasma membrane"/>
    <property type="evidence" value="ECO:0007669"/>
    <property type="project" value="UniProtKB-SubCell"/>
</dbReference>
<feature type="transmembrane region" description="Helical" evidence="14">
    <location>
        <begin position="127"/>
        <end position="148"/>
    </location>
</feature>
<keyword evidence="8" id="KW-0547">Nucleotide-binding</keyword>
<evidence type="ECO:0000313" key="17">
    <source>
        <dbReference type="Proteomes" id="UP000248646"/>
    </source>
</evidence>
<dbReference type="InterPro" id="IPR003661">
    <property type="entry name" value="HisK_dim/P_dom"/>
</dbReference>
<keyword evidence="13 14" id="KW-0472">Membrane</keyword>
<keyword evidence="4" id="KW-1003">Cell membrane</keyword>
<evidence type="ECO:0000256" key="3">
    <source>
        <dbReference type="ARBA" id="ARBA00012438"/>
    </source>
</evidence>
<accession>A0A2W7MK01</accession>
<dbReference type="GO" id="GO:0000155">
    <property type="term" value="F:phosphorelay sensor kinase activity"/>
    <property type="evidence" value="ECO:0007669"/>
    <property type="project" value="InterPro"/>
</dbReference>
<evidence type="ECO:0000256" key="14">
    <source>
        <dbReference type="SAM" id="Phobius"/>
    </source>
</evidence>
<evidence type="ECO:0000256" key="12">
    <source>
        <dbReference type="ARBA" id="ARBA00023012"/>
    </source>
</evidence>
<evidence type="ECO:0000256" key="11">
    <source>
        <dbReference type="ARBA" id="ARBA00022989"/>
    </source>
</evidence>